<accession>A0A221T156</accession>
<dbReference type="Pfam" id="PF02518">
    <property type="entry name" value="HATPase_c"/>
    <property type="match status" value="1"/>
</dbReference>
<dbReference type="KEGG" id="dfc:DFI_15645"/>
<keyword evidence="6" id="KW-0175">Coiled coil</keyword>
<dbReference type="PRINTS" id="PR00344">
    <property type="entry name" value="BCTRLSENSOR"/>
</dbReference>
<dbReference type="SMART" id="SM00065">
    <property type="entry name" value="GAF"/>
    <property type="match status" value="2"/>
</dbReference>
<organism evidence="8 9">
    <name type="scientific">Deinococcus ficus</name>
    <dbReference type="NCBI Taxonomy" id="317577"/>
    <lineage>
        <taxon>Bacteria</taxon>
        <taxon>Thermotogati</taxon>
        <taxon>Deinococcota</taxon>
        <taxon>Deinococci</taxon>
        <taxon>Deinococcales</taxon>
        <taxon>Deinococcaceae</taxon>
        <taxon>Deinococcus</taxon>
    </lineage>
</organism>
<proteinExistence type="predicted"/>
<dbReference type="CDD" id="cd00082">
    <property type="entry name" value="HisKA"/>
    <property type="match status" value="1"/>
</dbReference>
<dbReference type="InterPro" id="IPR003018">
    <property type="entry name" value="GAF"/>
</dbReference>
<keyword evidence="5" id="KW-0418">Kinase</keyword>
<dbReference type="Gene3D" id="3.30.565.10">
    <property type="entry name" value="Histidine kinase-like ATPase, C-terminal domain"/>
    <property type="match status" value="1"/>
</dbReference>
<dbReference type="Pfam" id="PF01590">
    <property type="entry name" value="GAF"/>
    <property type="match status" value="1"/>
</dbReference>
<dbReference type="Pfam" id="PF13185">
    <property type="entry name" value="GAF_2"/>
    <property type="match status" value="1"/>
</dbReference>
<name>A0A221T156_9DEIO</name>
<keyword evidence="4" id="KW-0808">Transferase</keyword>
<keyword evidence="8" id="KW-0614">Plasmid</keyword>
<dbReference type="STRING" id="317577.GCA_000419625_03094"/>
<evidence type="ECO:0000259" key="7">
    <source>
        <dbReference type="PROSITE" id="PS50109"/>
    </source>
</evidence>
<evidence type="ECO:0000256" key="2">
    <source>
        <dbReference type="ARBA" id="ARBA00012438"/>
    </source>
</evidence>
<dbReference type="PANTHER" id="PTHR42878:SF15">
    <property type="entry name" value="BACTERIOPHYTOCHROME"/>
    <property type="match status" value="1"/>
</dbReference>
<dbReference type="InterPro" id="IPR029016">
    <property type="entry name" value="GAF-like_dom_sf"/>
</dbReference>
<dbReference type="GO" id="GO:0007234">
    <property type="term" value="P:osmosensory signaling via phosphorelay pathway"/>
    <property type="evidence" value="ECO:0007669"/>
    <property type="project" value="TreeGrafter"/>
</dbReference>
<evidence type="ECO:0000313" key="9">
    <source>
        <dbReference type="Proteomes" id="UP000259030"/>
    </source>
</evidence>
<dbReference type="GO" id="GO:0030295">
    <property type="term" value="F:protein kinase activator activity"/>
    <property type="evidence" value="ECO:0007669"/>
    <property type="project" value="TreeGrafter"/>
</dbReference>
<evidence type="ECO:0000313" key="8">
    <source>
        <dbReference type="EMBL" id="ASN82606.1"/>
    </source>
</evidence>
<dbReference type="InterPro" id="IPR003661">
    <property type="entry name" value="HisK_dim/P_dom"/>
</dbReference>
<comment type="catalytic activity">
    <reaction evidence="1">
        <text>ATP + protein L-histidine = ADP + protein N-phospho-L-histidine.</text>
        <dbReference type="EC" id="2.7.13.3"/>
    </reaction>
</comment>
<feature type="coiled-coil region" evidence="6">
    <location>
        <begin position="170"/>
        <end position="197"/>
    </location>
</feature>
<protein>
    <recommendedName>
        <fullName evidence="2">histidine kinase</fullName>
        <ecNumber evidence="2">2.7.13.3</ecNumber>
    </recommendedName>
</protein>
<dbReference type="InterPro" id="IPR036097">
    <property type="entry name" value="HisK_dim/P_sf"/>
</dbReference>
<dbReference type="InterPro" id="IPR036890">
    <property type="entry name" value="HATPase_C_sf"/>
</dbReference>
<dbReference type="Proteomes" id="UP000259030">
    <property type="component" value="Plasmid pDFI1"/>
</dbReference>
<evidence type="ECO:0000256" key="4">
    <source>
        <dbReference type="ARBA" id="ARBA00022679"/>
    </source>
</evidence>
<keyword evidence="9" id="KW-1185">Reference proteome</keyword>
<feature type="coiled-coil region" evidence="6">
    <location>
        <begin position="364"/>
        <end position="402"/>
    </location>
</feature>
<dbReference type="Gene3D" id="1.10.287.130">
    <property type="match status" value="1"/>
</dbReference>
<keyword evidence="3" id="KW-0597">Phosphoprotein</keyword>
<geneLocation type="plasmid" evidence="9">
    <name>pdfi1</name>
</geneLocation>
<gene>
    <name evidence="8" type="ORF">DFI_15645</name>
</gene>
<evidence type="ECO:0000256" key="3">
    <source>
        <dbReference type="ARBA" id="ARBA00022553"/>
    </source>
</evidence>
<dbReference type="PANTHER" id="PTHR42878">
    <property type="entry name" value="TWO-COMPONENT HISTIDINE KINASE"/>
    <property type="match status" value="1"/>
</dbReference>
<dbReference type="GO" id="GO:0000156">
    <property type="term" value="F:phosphorelay response regulator activity"/>
    <property type="evidence" value="ECO:0007669"/>
    <property type="project" value="TreeGrafter"/>
</dbReference>
<dbReference type="InterPro" id="IPR003594">
    <property type="entry name" value="HATPase_dom"/>
</dbReference>
<dbReference type="Pfam" id="PF00512">
    <property type="entry name" value="HisKA"/>
    <property type="match status" value="1"/>
</dbReference>
<dbReference type="SMART" id="SM00387">
    <property type="entry name" value="HATPase_c"/>
    <property type="match status" value="1"/>
</dbReference>
<dbReference type="PROSITE" id="PS50109">
    <property type="entry name" value="HIS_KIN"/>
    <property type="match status" value="1"/>
</dbReference>
<reference evidence="8 9" key="1">
    <citation type="submission" date="2017-05" db="EMBL/GenBank/DDBJ databases">
        <title>The complete genome sequence of Deinococcus ficus isolated from the rhizosphere of the Ficus religiosa L. in Taiwan.</title>
        <authorList>
            <person name="Wu K.-M."/>
            <person name="Liao T.-L."/>
            <person name="Liu Y.-M."/>
            <person name="Young C.-C."/>
            <person name="Tsai S.-F."/>
        </authorList>
    </citation>
    <scope>NUCLEOTIDE SEQUENCE [LARGE SCALE GENOMIC DNA]</scope>
    <source>
        <strain evidence="8 9">CC-FR2-10</strain>
        <plasmid evidence="9">pdfi1</plasmid>
    </source>
</reference>
<evidence type="ECO:0000256" key="5">
    <source>
        <dbReference type="ARBA" id="ARBA00022777"/>
    </source>
</evidence>
<dbReference type="SUPFAM" id="SSF47384">
    <property type="entry name" value="Homodimeric domain of signal transducing histidine kinase"/>
    <property type="match status" value="1"/>
</dbReference>
<evidence type="ECO:0000256" key="6">
    <source>
        <dbReference type="SAM" id="Coils"/>
    </source>
</evidence>
<dbReference type="GO" id="GO:0000155">
    <property type="term" value="F:phosphorelay sensor kinase activity"/>
    <property type="evidence" value="ECO:0007669"/>
    <property type="project" value="InterPro"/>
</dbReference>
<dbReference type="SUPFAM" id="SSF55781">
    <property type="entry name" value="GAF domain-like"/>
    <property type="match status" value="2"/>
</dbReference>
<dbReference type="EMBL" id="CP021082">
    <property type="protein sequence ID" value="ASN82606.1"/>
    <property type="molecule type" value="Genomic_DNA"/>
</dbReference>
<feature type="domain" description="Histidine kinase" evidence="7">
    <location>
        <begin position="409"/>
        <end position="622"/>
    </location>
</feature>
<dbReference type="SUPFAM" id="SSF55874">
    <property type="entry name" value="ATPase domain of HSP90 chaperone/DNA topoisomerase II/histidine kinase"/>
    <property type="match status" value="1"/>
</dbReference>
<dbReference type="Gene3D" id="3.30.450.40">
    <property type="match status" value="2"/>
</dbReference>
<sequence length="629" mass="68810">MGGSMPLSTEEKIQDWLRFVQRLGQTDRPQDVAHAVIHEGIRAIGADGGFMSLLSPSRTELTFAGSYAYAPEAVAFLKSVPLTAQFPFVIAFTRREALFLESLEQARQDYPDLVPHIQNFHGSVVDLPLVVGDEALGVLVLSFAQARSFTAYERVFLRVLAAQCAQALQRSGALHQERRAREQAEALQEQFAFLAAATQTLTTSLDLQATLDALTRLAVPRLADWCAVFLPRGTQLVPVAVAHEDPARVPLVRQFTDHYPVVIEASGGLGEVYRSGTPQLVPAVTEELLRAAGADEAYLRSVRALQIHSMLHVPLTAHGRTAGVLSLATSDATRTFSEADLAVVQDVARRAALAVENAHLYATLQDELAERRRAQQAVTDLNAQLERRVEERTQALAMANANMEAFTYTASHDLRTPVRHVRSFADLLQRRLGDADPRALQLLQQIQEAASRMDELTQGLLDLARVTSMDLDFRPVDLGPLMQKVIEGQAPDIGPRQVQWMVGALPVVQGDERLIRQVFENLVGNAVKYTRDRAEARIEVQAEQTSTEVVVKVADNGVGFDPRWAGKLFGVFQRLNPADGFEGTGVGLATVQRIMHRHGGRVWADGVPGGGATFCVAFPRTPVTADPAP</sequence>
<dbReference type="InterPro" id="IPR005467">
    <property type="entry name" value="His_kinase_dom"/>
</dbReference>
<dbReference type="InterPro" id="IPR004358">
    <property type="entry name" value="Sig_transdc_His_kin-like_C"/>
</dbReference>
<dbReference type="EC" id="2.7.13.3" evidence="2"/>
<dbReference type="FunFam" id="3.30.565.10:FF:000006">
    <property type="entry name" value="Sensor histidine kinase WalK"/>
    <property type="match status" value="1"/>
</dbReference>
<dbReference type="InterPro" id="IPR050351">
    <property type="entry name" value="BphY/WalK/GraS-like"/>
</dbReference>
<evidence type="ECO:0000256" key="1">
    <source>
        <dbReference type="ARBA" id="ARBA00000085"/>
    </source>
</evidence>
<dbReference type="SMART" id="SM00388">
    <property type="entry name" value="HisKA"/>
    <property type="match status" value="1"/>
</dbReference>
<dbReference type="AlphaFoldDB" id="A0A221T156"/>